<gene>
    <name evidence="1" type="ORF">NFI95_12170</name>
</gene>
<dbReference type="SUPFAM" id="SSF53756">
    <property type="entry name" value="UDP-Glycosyltransferase/glycogen phosphorylase"/>
    <property type="match status" value="1"/>
</dbReference>
<accession>A0ABT1W8J8</accession>
<name>A0ABT1W8J8_9PROT</name>
<reference evidence="1 2" key="1">
    <citation type="submission" date="2022-06" db="EMBL/GenBank/DDBJ databases">
        <title>Endosaccharibacter gen. nov., sp. nov., endophytic bacteria isolated from sugarcane.</title>
        <authorList>
            <person name="Pitiwittayakul N."/>
            <person name="Yukphan P."/>
            <person name="Charoenyingcharoen P."/>
            <person name="Tanasupawat S."/>
        </authorList>
    </citation>
    <scope>NUCLEOTIDE SEQUENCE [LARGE SCALE GENOMIC DNA]</scope>
    <source>
        <strain evidence="1 2">KSS8</strain>
    </source>
</reference>
<organism evidence="1 2">
    <name type="scientific">Endosaccharibacter trunci</name>
    <dbReference type="NCBI Taxonomy" id="2812733"/>
    <lineage>
        <taxon>Bacteria</taxon>
        <taxon>Pseudomonadati</taxon>
        <taxon>Pseudomonadota</taxon>
        <taxon>Alphaproteobacteria</taxon>
        <taxon>Acetobacterales</taxon>
        <taxon>Acetobacteraceae</taxon>
        <taxon>Endosaccharibacter</taxon>
    </lineage>
</organism>
<keyword evidence="2" id="KW-1185">Reference proteome</keyword>
<evidence type="ECO:0000313" key="2">
    <source>
        <dbReference type="Proteomes" id="UP001524587"/>
    </source>
</evidence>
<comment type="caution">
    <text evidence="1">The sequence shown here is derived from an EMBL/GenBank/DDBJ whole genome shotgun (WGS) entry which is preliminary data.</text>
</comment>
<dbReference type="RefSeq" id="WP_422864686.1">
    <property type="nucleotide sequence ID" value="NZ_JAMSKV010000010.1"/>
</dbReference>
<dbReference type="Proteomes" id="UP001524587">
    <property type="component" value="Unassembled WGS sequence"/>
</dbReference>
<dbReference type="EMBL" id="JAMSKV010000010">
    <property type="protein sequence ID" value="MCQ8279200.1"/>
    <property type="molecule type" value="Genomic_DNA"/>
</dbReference>
<proteinExistence type="predicted"/>
<dbReference type="Gene3D" id="3.40.50.2000">
    <property type="entry name" value="Glycogen Phosphorylase B"/>
    <property type="match status" value="1"/>
</dbReference>
<dbReference type="PANTHER" id="PTHR46656">
    <property type="entry name" value="PUTATIVE-RELATED"/>
    <property type="match status" value="1"/>
</dbReference>
<sequence>MIILIHSETDASTLVGNLGRAEYSYYFVRRAFHPVLERLGIVVPVHDPARDVRAIAANAEQHGESCVFVSFAAPHNTPLGLPCPTIPVFAWEFDTLPNEVWDDDPRNDWRFVLGRTGQAVTHSGFAVSATRSAMGPTYPVESIPAPVWDSHAALYRAQKDGPILPRGVSFGVTGRVIDTRTVDLSLYNSPTRRAYGFAPLPEHPASGTSLLRLDGVTFCTVFNPNDGRKNWLDMIGAFIWALRDQADATLVLKLTHREPDKAISAILETLCKLTPFLCRVVLIDGYLSDEDYRRLIEATTFTVNTSHGEGQCLPLMEFMSAGKPAVTPDHTAMADYITERNAFIVSSAPEPTAWPHDPRNAYRTLRQRLRFESLVSAYAEAFRVARRDPHRYAEMSAAAHQDMRAHCSEAEALRKLRPILSVPPVRDLSPRERQAVNGVVGL</sequence>
<dbReference type="Pfam" id="PF13692">
    <property type="entry name" value="Glyco_trans_1_4"/>
    <property type="match status" value="1"/>
</dbReference>
<dbReference type="PANTHER" id="PTHR46656:SF3">
    <property type="entry name" value="PUTATIVE-RELATED"/>
    <property type="match status" value="1"/>
</dbReference>
<evidence type="ECO:0000313" key="1">
    <source>
        <dbReference type="EMBL" id="MCQ8279200.1"/>
    </source>
</evidence>
<protein>
    <submittedName>
        <fullName evidence="1">Glycosyltransferase</fullName>
    </submittedName>
</protein>